<dbReference type="RefSeq" id="WP_270126001.1">
    <property type="nucleotide sequence ID" value="NZ_CP115396.1"/>
</dbReference>
<name>A0ABY7PK20_9BACT</name>
<organism evidence="1 2">
    <name type="scientific">Hymenobacter yonginensis</name>
    <dbReference type="NCBI Taxonomy" id="748197"/>
    <lineage>
        <taxon>Bacteria</taxon>
        <taxon>Pseudomonadati</taxon>
        <taxon>Bacteroidota</taxon>
        <taxon>Cytophagia</taxon>
        <taxon>Cytophagales</taxon>
        <taxon>Hymenobacteraceae</taxon>
        <taxon>Hymenobacter</taxon>
    </lineage>
</organism>
<evidence type="ECO:0000313" key="2">
    <source>
        <dbReference type="Proteomes" id="UP001211872"/>
    </source>
</evidence>
<reference evidence="1 2" key="1">
    <citation type="journal article" date="2011" name="Int. J. Syst. Evol. Microbiol.">
        <title>Hymenobacter yonginensis sp. nov., isolated from a mesotrophic artificial lake.</title>
        <authorList>
            <person name="Joung Y."/>
            <person name="Cho S.H."/>
            <person name="Kim H."/>
            <person name="Kim S.B."/>
            <person name="Joh K."/>
        </authorList>
    </citation>
    <scope>NUCLEOTIDE SEQUENCE [LARGE SCALE GENOMIC DNA]</scope>
    <source>
        <strain evidence="1 2">KCTC 22745</strain>
    </source>
</reference>
<dbReference type="EMBL" id="CP115396">
    <property type="protein sequence ID" value="WBO83613.1"/>
    <property type="molecule type" value="Genomic_DNA"/>
</dbReference>
<gene>
    <name evidence="1" type="ORF">O9Z63_14650</name>
</gene>
<protein>
    <recommendedName>
        <fullName evidence="3">ParB/Sulfiredoxin domain-containing protein</fullName>
    </recommendedName>
</protein>
<accession>A0ABY7PK20</accession>
<dbReference type="Proteomes" id="UP001211872">
    <property type="component" value="Chromosome"/>
</dbReference>
<proteinExistence type="predicted"/>
<evidence type="ECO:0008006" key="3">
    <source>
        <dbReference type="Google" id="ProtNLM"/>
    </source>
</evidence>
<evidence type="ECO:0000313" key="1">
    <source>
        <dbReference type="EMBL" id="WBO83613.1"/>
    </source>
</evidence>
<sequence>MPRLHAQRVTIPIHKIGVDERNPRLPPQQSQREAIRAMIEQQGEKIVHLAADITEHGLSEAERFMAIVPDNQRFPYVSLDGNRRLVALKLLQEPTLADGVLSGRWFSRLLKIAELFAKDPIKEVELAVFDSREHGALWVARRHSVNLNGIGQDPWDAMEKHRFDAWRGVASREWQVLQFVHEHGNLSPADVKRLPKVPMSTLLRLIGDSYVKEQLGLEYRNNLVVTNLPNEEVIKPLRRIILDLLDRKEDVTTLDSKADRKRYIDNLALTEKPSSTASLTHFHRLGQKERFVAPPAIASKACPEPLPVAPKSAFRKLINERTTIAPSSCQLAIGQPRIQDIYQELQQLDITAHATAGAVLLRLFVELSLDHFLARLTERIEATTSVAEKLEAAAKYFSANGSLGEDECVYMRKISDRNSVLLPNVDSLSVYVHTQVAAPLPADLRQQWDALQPILRLIWS</sequence>
<keyword evidence="2" id="KW-1185">Reference proteome</keyword>